<reference evidence="1" key="1">
    <citation type="journal article" date="2023" name="Nat. Commun.">
        <title>Diploid and tetraploid genomes of Acorus and the evolution of monocots.</title>
        <authorList>
            <person name="Ma L."/>
            <person name="Liu K.W."/>
            <person name="Li Z."/>
            <person name="Hsiao Y.Y."/>
            <person name="Qi Y."/>
            <person name="Fu T."/>
            <person name="Tang G.D."/>
            <person name="Zhang D."/>
            <person name="Sun W.H."/>
            <person name="Liu D.K."/>
            <person name="Li Y."/>
            <person name="Chen G.Z."/>
            <person name="Liu X.D."/>
            <person name="Liao X.Y."/>
            <person name="Jiang Y.T."/>
            <person name="Yu X."/>
            <person name="Hao Y."/>
            <person name="Huang J."/>
            <person name="Zhao X.W."/>
            <person name="Ke S."/>
            <person name="Chen Y.Y."/>
            <person name="Wu W.L."/>
            <person name="Hsu J.L."/>
            <person name="Lin Y.F."/>
            <person name="Huang M.D."/>
            <person name="Li C.Y."/>
            <person name="Huang L."/>
            <person name="Wang Z.W."/>
            <person name="Zhao X."/>
            <person name="Zhong W.Y."/>
            <person name="Peng D.H."/>
            <person name="Ahmad S."/>
            <person name="Lan S."/>
            <person name="Zhang J.S."/>
            <person name="Tsai W.C."/>
            <person name="Van de Peer Y."/>
            <person name="Liu Z.J."/>
        </authorList>
    </citation>
    <scope>NUCLEOTIDE SEQUENCE</scope>
    <source>
        <strain evidence="1">CP</strain>
    </source>
</reference>
<reference evidence="1" key="2">
    <citation type="submission" date="2023-06" db="EMBL/GenBank/DDBJ databases">
        <authorList>
            <person name="Ma L."/>
            <person name="Liu K.-W."/>
            <person name="Li Z."/>
            <person name="Hsiao Y.-Y."/>
            <person name="Qi Y."/>
            <person name="Fu T."/>
            <person name="Tang G."/>
            <person name="Zhang D."/>
            <person name="Sun W.-H."/>
            <person name="Liu D.-K."/>
            <person name="Li Y."/>
            <person name="Chen G.-Z."/>
            <person name="Liu X.-D."/>
            <person name="Liao X.-Y."/>
            <person name="Jiang Y.-T."/>
            <person name="Yu X."/>
            <person name="Hao Y."/>
            <person name="Huang J."/>
            <person name="Zhao X.-W."/>
            <person name="Ke S."/>
            <person name="Chen Y.-Y."/>
            <person name="Wu W.-L."/>
            <person name="Hsu J.-L."/>
            <person name="Lin Y.-F."/>
            <person name="Huang M.-D."/>
            <person name="Li C.-Y."/>
            <person name="Huang L."/>
            <person name="Wang Z.-W."/>
            <person name="Zhao X."/>
            <person name="Zhong W.-Y."/>
            <person name="Peng D.-H."/>
            <person name="Ahmad S."/>
            <person name="Lan S."/>
            <person name="Zhang J.-S."/>
            <person name="Tsai W.-C."/>
            <person name="Van De Peer Y."/>
            <person name="Liu Z.-J."/>
        </authorList>
    </citation>
    <scope>NUCLEOTIDE SEQUENCE</scope>
    <source>
        <strain evidence="1">CP</strain>
        <tissue evidence="1">Leaves</tissue>
    </source>
</reference>
<accession>A0AAV9D6P0</accession>
<sequence length="228" mass="26240">MAESPKRLNPKAAKEVNHRCYIKFFRDTLTKVKPNSHHLFLLGPFYQLLEMPKIHCEGQLVEKICCCFDSNDRCILGGVTCKFSKEKVVLITGLPFHGKAYIRLLQKHFPSTHLHRKDIRQKLIQLHPSKEEEDQEDFVRILIILMCATFLLPNKGCGSTSTLKSPSVYGLVPRFFRWGRMNDKSPLFRCSEQFHLLRIEQVVYNIDEESLQDSDSIAIGVSGFIEAS</sequence>
<organism evidence="1 2">
    <name type="scientific">Acorus calamus</name>
    <name type="common">Sweet flag</name>
    <dbReference type="NCBI Taxonomy" id="4465"/>
    <lineage>
        <taxon>Eukaryota</taxon>
        <taxon>Viridiplantae</taxon>
        <taxon>Streptophyta</taxon>
        <taxon>Embryophyta</taxon>
        <taxon>Tracheophyta</taxon>
        <taxon>Spermatophyta</taxon>
        <taxon>Magnoliopsida</taxon>
        <taxon>Liliopsida</taxon>
        <taxon>Acoraceae</taxon>
        <taxon>Acorus</taxon>
    </lineage>
</organism>
<dbReference type="AlphaFoldDB" id="A0AAV9D6P0"/>
<proteinExistence type="predicted"/>
<dbReference type="Proteomes" id="UP001180020">
    <property type="component" value="Unassembled WGS sequence"/>
</dbReference>
<protein>
    <submittedName>
        <fullName evidence="1">Uncharacterized protein</fullName>
    </submittedName>
</protein>
<comment type="caution">
    <text evidence="1">The sequence shown here is derived from an EMBL/GenBank/DDBJ whole genome shotgun (WGS) entry which is preliminary data.</text>
</comment>
<evidence type="ECO:0000313" key="1">
    <source>
        <dbReference type="EMBL" id="KAK1296845.1"/>
    </source>
</evidence>
<evidence type="ECO:0000313" key="2">
    <source>
        <dbReference type="Proteomes" id="UP001180020"/>
    </source>
</evidence>
<gene>
    <name evidence="1" type="ORF">QJS10_CPB15g01473</name>
</gene>
<dbReference type="EMBL" id="JAUJYO010000015">
    <property type="protein sequence ID" value="KAK1296845.1"/>
    <property type="molecule type" value="Genomic_DNA"/>
</dbReference>
<keyword evidence="2" id="KW-1185">Reference proteome</keyword>
<name>A0AAV9D6P0_ACOCL</name>